<dbReference type="PANTHER" id="PTHR30429">
    <property type="entry name" value="D-METHIONINE-BINDING LIPOPROTEIN METQ"/>
    <property type="match status" value="1"/>
</dbReference>
<evidence type="ECO:0000256" key="5">
    <source>
        <dbReference type="ARBA" id="ARBA00023139"/>
    </source>
</evidence>
<evidence type="ECO:0000313" key="9">
    <source>
        <dbReference type="Proteomes" id="UP000192801"/>
    </source>
</evidence>
<dbReference type="Pfam" id="PF03180">
    <property type="entry name" value="Lipoprotein_9"/>
    <property type="match status" value="1"/>
</dbReference>
<keyword evidence="3" id="KW-0732">Signal</keyword>
<sequence>MQRDPTDPLWLPPKPRRPRSLLIAGSLLAVALVAGVVFSLFGGPSALVRVDGGPGGTVVTIGTTEAAADFWPVLRRLAAAEGITIRIVSFSDYAAPNPALAQKQVDLNLFQHLVFLAGYNVSAGQNLVPVGSTVVVPLGVYSKRYKSVATIPAGSQVAVPNDPTNQARALLVLQQAGLIKLRGGGSVVSTPADIDAHASRVSVVPLGAQQTVAALPSVAAAVINNGFAMDADIDPSSAIYADDPNTPQARPYINAFVARAQDRDNPVYRRIVELYHDPEVTRVVVAQSRNTAVIVDLPGRELEQITTDLEEVLRGGKS</sequence>
<gene>
    <name evidence="8" type="ORF">BST26_08575</name>
</gene>
<evidence type="ECO:0000256" key="7">
    <source>
        <dbReference type="SAM" id="Phobius"/>
    </source>
</evidence>
<evidence type="ECO:0000313" key="8">
    <source>
        <dbReference type="EMBL" id="ORA71349.1"/>
    </source>
</evidence>
<reference evidence="8 9" key="1">
    <citation type="submission" date="2016-12" db="EMBL/GenBank/DDBJ databases">
        <title>The new phylogeny of genus Mycobacterium.</title>
        <authorList>
            <person name="Tortoli E."/>
            <person name="Trovato A."/>
            <person name="Cirillo D.M."/>
        </authorList>
    </citation>
    <scope>NUCLEOTIDE SEQUENCE [LARGE SCALE GENOMIC DNA]</scope>
    <source>
        <strain evidence="8 9">DSM 45130</strain>
    </source>
</reference>
<dbReference type="RefSeq" id="WP_197913113.1">
    <property type="nucleotide sequence ID" value="NZ_AP022618.1"/>
</dbReference>
<keyword evidence="7" id="KW-0812">Transmembrane</keyword>
<dbReference type="SUPFAM" id="SSF53850">
    <property type="entry name" value="Periplasmic binding protein-like II"/>
    <property type="match status" value="1"/>
</dbReference>
<dbReference type="GO" id="GO:0016020">
    <property type="term" value="C:membrane"/>
    <property type="evidence" value="ECO:0007669"/>
    <property type="project" value="UniProtKB-SubCell"/>
</dbReference>
<proteinExistence type="inferred from homology"/>
<protein>
    <submittedName>
        <fullName evidence="8">Methionine ABC transporter substrate-binding protein</fullName>
    </submittedName>
</protein>
<comment type="subcellular location">
    <subcellularLocation>
        <location evidence="1">Membrane</location>
        <topology evidence="1">Lipid-anchor</topology>
    </subcellularLocation>
</comment>
<evidence type="ECO:0000256" key="2">
    <source>
        <dbReference type="ARBA" id="ARBA00008973"/>
    </source>
</evidence>
<keyword evidence="9" id="KW-1185">Reference proteome</keyword>
<evidence type="ECO:0000256" key="3">
    <source>
        <dbReference type="ARBA" id="ARBA00022729"/>
    </source>
</evidence>
<accession>A0A1X0DGQ9</accession>
<evidence type="ECO:0000256" key="6">
    <source>
        <dbReference type="ARBA" id="ARBA00023288"/>
    </source>
</evidence>
<organism evidence="8 9">
    <name type="scientific">Mycolicibacterium insubricum</name>
    <dbReference type="NCBI Taxonomy" id="444597"/>
    <lineage>
        <taxon>Bacteria</taxon>
        <taxon>Bacillati</taxon>
        <taxon>Actinomycetota</taxon>
        <taxon>Actinomycetes</taxon>
        <taxon>Mycobacteriales</taxon>
        <taxon>Mycobacteriaceae</taxon>
        <taxon>Mycolicibacterium</taxon>
    </lineage>
</organism>
<keyword evidence="4 7" id="KW-0472">Membrane</keyword>
<keyword evidence="6" id="KW-0449">Lipoprotein</keyword>
<dbReference type="InterPro" id="IPR004872">
    <property type="entry name" value="Lipoprotein_NlpA"/>
</dbReference>
<dbReference type="PANTHER" id="PTHR30429:SF3">
    <property type="entry name" value="LIPOPROTEIN"/>
    <property type="match status" value="1"/>
</dbReference>
<comment type="similarity">
    <text evidence="2">Belongs to the NlpA lipoprotein family.</text>
</comment>
<keyword evidence="7" id="KW-1133">Transmembrane helix</keyword>
<dbReference type="STRING" id="444597.BST26_08575"/>
<evidence type="ECO:0000256" key="4">
    <source>
        <dbReference type="ARBA" id="ARBA00023136"/>
    </source>
</evidence>
<dbReference type="EMBL" id="MVHS01000014">
    <property type="protein sequence ID" value="ORA71349.1"/>
    <property type="molecule type" value="Genomic_DNA"/>
</dbReference>
<name>A0A1X0DGQ9_9MYCO</name>
<dbReference type="Proteomes" id="UP000192801">
    <property type="component" value="Unassembled WGS sequence"/>
</dbReference>
<comment type="caution">
    <text evidence="8">The sequence shown here is derived from an EMBL/GenBank/DDBJ whole genome shotgun (WGS) entry which is preliminary data.</text>
</comment>
<evidence type="ECO:0000256" key="1">
    <source>
        <dbReference type="ARBA" id="ARBA00004635"/>
    </source>
</evidence>
<dbReference type="Gene3D" id="3.40.190.10">
    <property type="entry name" value="Periplasmic binding protein-like II"/>
    <property type="match status" value="2"/>
</dbReference>
<feature type="transmembrane region" description="Helical" evidence="7">
    <location>
        <begin position="21"/>
        <end position="41"/>
    </location>
</feature>
<keyword evidence="5" id="KW-0564">Palmitate</keyword>
<dbReference type="AlphaFoldDB" id="A0A1X0DGQ9"/>